<feature type="non-terminal residue" evidence="1">
    <location>
        <position position="1"/>
    </location>
</feature>
<evidence type="ECO:0000313" key="1">
    <source>
        <dbReference type="EMBL" id="CAG8757922.1"/>
    </source>
</evidence>
<dbReference type="Proteomes" id="UP000789702">
    <property type="component" value="Unassembled WGS sequence"/>
</dbReference>
<name>A0ACA9QT34_9GLOM</name>
<reference evidence="1" key="1">
    <citation type="submission" date="2021-06" db="EMBL/GenBank/DDBJ databases">
        <authorList>
            <person name="Kallberg Y."/>
            <person name="Tangrot J."/>
            <person name="Rosling A."/>
        </authorList>
    </citation>
    <scope>NUCLEOTIDE SEQUENCE</scope>
    <source>
        <strain evidence="1">IL203A</strain>
    </source>
</reference>
<proteinExistence type="predicted"/>
<evidence type="ECO:0000313" key="2">
    <source>
        <dbReference type="Proteomes" id="UP000789702"/>
    </source>
</evidence>
<comment type="caution">
    <text evidence="1">The sequence shown here is derived from an EMBL/GenBank/DDBJ whole genome shotgun (WGS) entry which is preliminary data.</text>
</comment>
<keyword evidence="2" id="KW-1185">Reference proteome</keyword>
<gene>
    <name evidence="1" type="ORF">DHETER_LOCUS15073</name>
</gene>
<accession>A0ACA9QT34</accession>
<sequence>LAVETDDNEMKQWLRVFINQKKCSATNNNNEMSIDKENDLEITNPPVTKHKGRSETKWYKFAVEKAHQQSYACRVCG</sequence>
<dbReference type="EMBL" id="CAJVPU010049706">
    <property type="protein sequence ID" value="CAG8757922.1"/>
    <property type="molecule type" value="Genomic_DNA"/>
</dbReference>
<protein>
    <submittedName>
        <fullName evidence="1">1602_t:CDS:1</fullName>
    </submittedName>
</protein>
<organism evidence="1 2">
    <name type="scientific">Dentiscutata heterogama</name>
    <dbReference type="NCBI Taxonomy" id="1316150"/>
    <lineage>
        <taxon>Eukaryota</taxon>
        <taxon>Fungi</taxon>
        <taxon>Fungi incertae sedis</taxon>
        <taxon>Mucoromycota</taxon>
        <taxon>Glomeromycotina</taxon>
        <taxon>Glomeromycetes</taxon>
        <taxon>Diversisporales</taxon>
        <taxon>Gigasporaceae</taxon>
        <taxon>Dentiscutata</taxon>
    </lineage>
</organism>